<reference evidence="2" key="2">
    <citation type="submission" date="2015-01" db="EMBL/GenBank/DDBJ databases">
        <title>Evolutionary Origins and Diversification of the Mycorrhizal Mutualists.</title>
        <authorList>
            <consortium name="DOE Joint Genome Institute"/>
            <consortium name="Mycorrhizal Genomics Consortium"/>
            <person name="Kohler A."/>
            <person name="Kuo A."/>
            <person name="Nagy L.G."/>
            <person name="Floudas D."/>
            <person name="Copeland A."/>
            <person name="Barry K.W."/>
            <person name="Cichocki N."/>
            <person name="Veneault-Fourrey C."/>
            <person name="LaButti K."/>
            <person name="Lindquist E.A."/>
            <person name="Lipzen A."/>
            <person name="Lundell T."/>
            <person name="Morin E."/>
            <person name="Murat C."/>
            <person name="Riley R."/>
            <person name="Ohm R."/>
            <person name="Sun H."/>
            <person name="Tunlid A."/>
            <person name="Henrissat B."/>
            <person name="Grigoriev I.V."/>
            <person name="Hibbett D.S."/>
            <person name="Martin F."/>
        </authorList>
    </citation>
    <scope>NUCLEOTIDE SEQUENCE [LARGE SCALE GENOMIC DNA]</scope>
    <source>
        <strain evidence="2">441</strain>
    </source>
</reference>
<keyword evidence="2" id="KW-1185">Reference proteome</keyword>
<accession>A0A0C9ZYP4</accession>
<name>A0A0C9ZYP4_9AGAM</name>
<feature type="non-terminal residue" evidence="1">
    <location>
        <position position="451"/>
    </location>
</feature>
<evidence type="ECO:0000313" key="2">
    <source>
        <dbReference type="Proteomes" id="UP000054018"/>
    </source>
</evidence>
<evidence type="ECO:0000313" key="1">
    <source>
        <dbReference type="EMBL" id="KIK24858.1"/>
    </source>
</evidence>
<dbReference type="EMBL" id="KN833713">
    <property type="protein sequence ID" value="KIK24858.1"/>
    <property type="molecule type" value="Genomic_DNA"/>
</dbReference>
<dbReference type="Proteomes" id="UP000054018">
    <property type="component" value="Unassembled WGS sequence"/>
</dbReference>
<organism evidence="1 2">
    <name type="scientific">Pisolithus microcarpus 441</name>
    <dbReference type="NCBI Taxonomy" id="765257"/>
    <lineage>
        <taxon>Eukaryota</taxon>
        <taxon>Fungi</taxon>
        <taxon>Dikarya</taxon>
        <taxon>Basidiomycota</taxon>
        <taxon>Agaricomycotina</taxon>
        <taxon>Agaricomycetes</taxon>
        <taxon>Agaricomycetidae</taxon>
        <taxon>Boletales</taxon>
        <taxon>Sclerodermatineae</taxon>
        <taxon>Pisolithaceae</taxon>
        <taxon>Pisolithus</taxon>
    </lineage>
</organism>
<dbReference type="HOGENOM" id="CLU_026393_1_0_1"/>
<reference evidence="1 2" key="1">
    <citation type="submission" date="2014-04" db="EMBL/GenBank/DDBJ databases">
        <authorList>
            <consortium name="DOE Joint Genome Institute"/>
            <person name="Kuo A."/>
            <person name="Kohler A."/>
            <person name="Costa M.D."/>
            <person name="Nagy L.G."/>
            <person name="Floudas D."/>
            <person name="Copeland A."/>
            <person name="Barry K.W."/>
            <person name="Cichocki N."/>
            <person name="Veneault-Fourrey C."/>
            <person name="LaButti K."/>
            <person name="Lindquist E.A."/>
            <person name="Lipzen A."/>
            <person name="Lundell T."/>
            <person name="Morin E."/>
            <person name="Murat C."/>
            <person name="Sun H."/>
            <person name="Tunlid A."/>
            <person name="Henrissat B."/>
            <person name="Grigoriev I.V."/>
            <person name="Hibbett D.S."/>
            <person name="Martin F."/>
            <person name="Nordberg H.P."/>
            <person name="Cantor M.N."/>
            <person name="Hua S.X."/>
        </authorList>
    </citation>
    <scope>NUCLEOTIDE SEQUENCE [LARGE SCALE GENOMIC DNA]</scope>
    <source>
        <strain evidence="1 2">441</strain>
    </source>
</reference>
<dbReference type="Gene3D" id="3.40.50.11350">
    <property type="match status" value="1"/>
</dbReference>
<protein>
    <submittedName>
        <fullName evidence="1">Unplaced genomic scaffold scaffold_29, whole genome shotgun sequence</fullName>
    </submittedName>
</protein>
<gene>
    <name evidence="1" type="ORF">PISMIDRAFT_677980</name>
</gene>
<sequence>MVNRGDAVGSDEWRELPIEQQMAWKIPISLMFNLTHIRETHSVVTVSEFLRLHNISSDVETGPGHWDIEAYHHISLTGEREPSLHVIENNWYDPSDIVRVDRIPDDMRERGGWSPEGGDSSRAQIGTWSTTTNTSLYHALMDVVPSESWPVLSRNDVRMVVEDGERITSQSSDEEIAAVLKENGFEPLYTYEGAAGMEAVKDVVLPILEAAPRERIQGFYEDFSNISAKVLLVHGEIHWNRKPGSLFFTTADSRARFTQTVLYDIRLTQNIIDLAWKLRDRMLAVNDGRLWMAGHMRRGDFVRLQWAMEADFRTHLARIKRNLDEGRHVLESIHGGNVTTYNVPDAKPDLSLAHLDPPLPDDRYYIATDERDPGNLAYLREQGAVLISDLLTFEDRREFGWAIMLTDVLALLEQSLLSHAAYFYAHAFSSVAGGVMNLRASMGADPRTAKL</sequence>
<proteinExistence type="predicted"/>
<dbReference type="OrthoDB" id="3345970at2759"/>
<dbReference type="AlphaFoldDB" id="A0A0C9ZYP4"/>
<dbReference type="STRING" id="765257.A0A0C9ZYP4"/>